<keyword evidence="3" id="KW-1185">Reference proteome</keyword>
<sequence>MRIVVVGQSGNIGSALLRSLAADPATTSVLGVARRLPDRAAEPFRRAAWALLDLAGAQDDVVARLTTLFRGADAVVHLAWLVQPNRDRDLLRTVNVEGTWRVARAVVRAGVPHLVVASSVGAYSPVDDDVPRREDWPAGGIPTSHYSVDKAAQERVLDELERDHPEVVVARMRTALVFQGDAGAEVVRLFVGRVLPVRLLRHGRLATLPVPAGLRLQAVHADDAADAYLRVLKRRAGGAFNVAARDVLRSRDVAQVVDHGRVVELPPRVVRVAHSLAYDARVVASDPGWLDMGMAVPVMDTARAESELDWAPRHTADEALAEVVRGMAEGRGLGSAPLRPSATRPADEGLVPVRGRGAAVPARVDRDLLGLYVADHLAGATAGLGRVERMVGDYGDLPLHAELVELAEQIRAERELYRGLVEVLGLPRRRPRRLLAGIAERLGRLKLNGRVATRSPMSVVLEVELMRSAVVGKLGGWQTLEEHADELGLDPVTFGDLAQRVERQLATLDRLHEHARRRAFREPSDLSG</sequence>
<evidence type="ECO:0000313" key="2">
    <source>
        <dbReference type="EMBL" id="GGI11263.1"/>
    </source>
</evidence>
<dbReference type="Gene3D" id="3.40.50.720">
    <property type="entry name" value="NAD(P)-binding Rossmann-like Domain"/>
    <property type="match status" value="1"/>
</dbReference>
<dbReference type="SUPFAM" id="SSF51735">
    <property type="entry name" value="NAD(P)-binding Rossmann-fold domains"/>
    <property type="match status" value="1"/>
</dbReference>
<evidence type="ECO:0000313" key="3">
    <source>
        <dbReference type="Proteomes" id="UP000632535"/>
    </source>
</evidence>
<dbReference type="InterPro" id="IPR001509">
    <property type="entry name" value="Epimerase_deHydtase"/>
</dbReference>
<dbReference type="InterPro" id="IPR050177">
    <property type="entry name" value="Lipid_A_modif_metabolic_enz"/>
</dbReference>
<protein>
    <recommendedName>
        <fullName evidence="1">NAD-dependent epimerase/dehydratase domain-containing protein</fullName>
    </recommendedName>
</protein>
<dbReference type="Proteomes" id="UP000632535">
    <property type="component" value="Unassembled WGS sequence"/>
</dbReference>
<dbReference type="PANTHER" id="PTHR43245:SF55">
    <property type="entry name" value="NAD(P)-BINDING DOMAIN-CONTAINING PROTEIN"/>
    <property type="match status" value="1"/>
</dbReference>
<organism evidence="2 3">
    <name type="scientific">Isoptericola cucumis</name>
    <dbReference type="NCBI Taxonomy" id="1776856"/>
    <lineage>
        <taxon>Bacteria</taxon>
        <taxon>Bacillati</taxon>
        <taxon>Actinomycetota</taxon>
        <taxon>Actinomycetes</taxon>
        <taxon>Micrococcales</taxon>
        <taxon>Promicromonosporaceae</taxon>
        <taxon>Isoptericola</taxon>
    </lineage>
</organism>
<evidence type="ECO:0000259" key="1">
    <source>
        <dbReference type="Pfam" id="PF01370"/>
    </source>
</evidence>
<reference evidence="3" key="1">
    <citation type="journal article" date="2019" name="Int. J. Syst. Evol. Microbiol.">
        <title>The Global Catalogue of Microorganisms (GCM) 10K type strain sequencing project: providing services to taxonomists for standard genome sequencing and annotation.</title>
        <authorList>
            <consortium name="The Broad Institute Genomics Platform"/>
            <consortium name="The Broad Institute Genome Sequencing Center for Infectious Disease"/>
            <person name="Wu L."/>
            <person name="Ma J."/>
        </authorList>
    </citation>
    <scope>NUCLEOTIDE SEQUENCE [LARGE SCALE GENOMIC DNA]</scope>
    <source>
        <strain evidence="3">CCM 8653</strain>
    </source>
</reference>
<name>A0ABQ2BCL5_9MICO</name>
<gene>
    <name evidence="2" type="ORF">GCM10007368_35330</name>
</gene>
<feature type="domain" description="NAD-dependent epimerase/dehydratase" evidence="1">
    <location>
        <begin position="3"/>
        <end position="243"/>
    </location>
</feature>
<dbReference type="PANTHER" id="PTHR43245">
    <property type="entry name" value="BIFUNCTIONAL POLYMYXIN RESISTANCE PROTEIN ARNA"/>
    <property type="match status" value="1"/>
</dbReference>
<accession>A0ABQ2BCL5</accession>
<dbReference type="InterPro" id="IPR036291">
    <property type="entry name" value="NAD(P)-bd_dom_sf"/>
</dbReference>
<proteinExistence type="predicted"/>
<dbReference type="RefSeq" id="WP_188525053.1">
    <property type="nucleotide sequence ID" value="NZ_BMDG01000014.1"/>
</dbReference>
<dbReference type="Pfam" id="PF01370">
    <property type="entry name" value="Epimerase"/>
    <property type="match status" value="1"/>
</dbReference>
<comment type="caution">
    <text evidence="2">The sequence shown here is derived from an EMBL/GenBank/DDBJ whole genome shotgun (WGS) entry which is preliminary data.</text>
</comment>
<dbReference type="EMBL" id="BMDG01000014">
    <property type="protein sequence ID" value="GGI11263.1"/>
    <property type="molecule type" value="Genomic_DNA"/>
</dbReference>